<keyword evidence="3" id="KW-1185">Reference proteome</keyword>
<evidence type="ECO:0000259" key="1">
    <source>
        <dbReference type="Pfam" id="PF18789"/>
    </source>
</evidence>
<reference evidence="2 3" key="1">
    <citation type="submission" date="2024-03" db="EMBL/GenBank/DDBJ databases">
        <title>Human intestinal bacterial collection.</title>
        <authorList>
            <person name="Pauvert C."/>
            <person name="Hitch T.C.A."/>
            <person name="Clavel T."/>
        </authorList>
    </citation>
    <scope>NUCLEOTIDE SEQUENCE [LARGE SCALE GENOMIC DNA]</scope>
    <source>
        <strain evidence="2 3">CLA-AA-H81</strain>
    </source>
</reference>
<feature type="domain" description="Defence against restriction A C-terminal" evidence="1">
    <location>
        <begin position="5"/>
        <end position="60"/>
    </location>
</feature>
<proteinExistence type="predicted"/>
<sequence length="71" mass="8403">MKKAYYFYYMLERPVSIGTQPDKFVSFTDEQGVTPSNHHHWGIVYYDRPLSDKEMDDYEMECGGVTDSLPW</sequence>
<dbReference type="Pfam" id="PF18789">
    <property type="entry name" value="DarA_C"/>
    <property type="match status" value="1"/>
</dbReference>
<organism evidence="2 3">
    <name type="scientific">Megasphaera intestinihominis</name>
    <dbReference type="NCBI Taxonomy" id="3133159"/>
    <lineage>
        <taxon>Bacteria</taxon>
        <taxon>Bacillati</taxon>
        <taxon>Bacillota</taxon>
        <taxon>Negativicutes</taxon>
        <taxon>Veillonellales</taxon>
        <taxon>Veillonellaceae</taxon>
        <taxon>Megasphaera</taxon>
    </lineage>
</organism>
<dbReference type="InterPro" id="IPR041501">
    <property type="entry name" value="DarA_C"/>
</dbReference>
<gene>
    <name evidence="2" type="ORF">WMO23_06750</name>
</gene>
<dbReference type="Proteomes" id="UP001433088">
    <property type="component" value="Unassembled WGS sequence"/>
</dbReference>
<dbReference type="RefSeq" id="WP_349173587.1">
    <property type="nucleotide sequence ID" value="NZ_JBBMEU010000033.1"/>
</dbReference>
<accession>A0ABV1CY35</accession>
<comment type="caution">
    <text evidence="2">The sequence shown here is derived from an EMBL/GenBank/DDBJ whole genome shotgun (WGS) entry which is preliminary data.</text>
</comment>
<name>A0ABV1CY35_9FIRM</name>
<evidence type="ECO:0000313" key="3">
    <source>
        <dbReference type="Proteomes" id="UP001433088"/>
    </source>
</evidence>
<dbReference type="EMBL" id="JBBMEU010000033">
    <property type="protein sequence ID" value="MEQ2422431.1"/>
    <property type="molecule type" value="Genomic_DNA"/>
</dbReference>
<evidence type="ECO:0000313" key="2">
    <source>
        <dbReference type="EMBL" id="MEQ2422431.1"/>
    </source>
</evidence>
<protein>
    <recommendedName>
        <fullName evidence="1">Defence against restriction A C-terminal domain-containing protein</fullName>
    </recommendedName>
</protein>